<comment type="caution">
    <text evidence="2">The sequence shown here is derived from an EMBL/GenBank/DDBJ whole genome shotgun (WGS) entry which is preliminary data.</text>
</comment>
<evidence type="ECO:0008006" key="5">
    <source>
        <dbReference type="Google" id="ProtNLM"/>
    </source>
</evidence>
<evidence type="ECO:0000313" key="4">
    <source>
        <dbReference type="Proteomes" id="UP000477543"/>
    </source>
</evidence>
<keyword evidence="3" id="KW-1185">Reference proteome</keyword>
<dbReference type="AlphaFoldDB" id="A0A365YBE2"/>
<dbReference type="Gene3D" id="3.30.530.20">
    <property type="match status" value="1"/>
</dbReference>
<proteinExistence type="predicted"/>
<dbReference type="Pfam" id="PF10604">
    <property type="entry name" value="Polyketide_cyc2"/>
    <property type="match status" value="1"/>
</dbReference>
<dbReference type="Proteomes" id="UP000477543">
    <property type="component" value="Unassembled WGS sequence"/>
</dbReference>
<reference evidence="1 4" key="2">
    <citation type="submission" date="2020-01" db="EMBL/GenBank/DDBJ databases">
        <title>Glutamicibacter soli M275.</title>
        <authorList>
            <person name="Meng X."/>
        </authorList>
    </citation>
    <scope>NUCLEOTIDE SEQUENCE [LARGE SCALE GENOMIC DNA]</scope>
    <source>
        <strain evidence="1 4">M275</strain>
    </source>
</reference>
<gene>
    <name evidence="2" type="ORF">C1H84_12815</name>
    <name evidence="1" type="ORF">GT020_17525</name>
</gene>
<evidence type="ECO:0000313" key="1">
    <source>
        <dbReference type="EMBL" id="NAZ17845.1"/>
    </source>
</evidence>
<evidence type="ECO:0000313" key="3">
    <source>
        <dbReference type="Proteomes" id="UP000252167"/>
    </source>
</evidence>
<accession>A0A365YBE2</accession>
<organism evidence="2 3">
    <name type="scientific">Glutamicibacter soli</name>
    <dbReference type="NCBI Taxonomy" id="453836"/>
    <lineage>
        <taxon>Bacteria</taxon>
        <taxon>Bacillati</taxon>
        <taxon>Actinomycetota</taxon>
        <taxon>Actinomycetes</taxon>
        <taxon>Micrococcales</taxon>
        <taxon>Micrococcaceae</taxon>
        <taxon>Glutamicibacter</taxon>
    </lineage>
</organism>
<protein>
    <recommendedName>
        <fullName evidence="5">SRPBCC family protein</fullName>
    </recommendedName>
</protein>
<dbReference type="RefSeq" id="WP_047118133.1">
    <property type="nucleotide sequence ID" value="NZ_CM125969.1"/>
</dbReference>
<dbReference type="SUPFAM" id="SSF55961">
    <property type="entry name" value="Bet v1-like"/>
    <property type="match status" value="1"/>
</dbReference>
<dbReference type="EMBL" id="POAF01000006">
    <property type="protein sequence ID" value="RBM00011.1"/>
    <property type="molecule type" value="Genomic_DNA"/>
</dbReference>
<dbReference type="InterPro" id="IPR023393">
    <property type="entry name" value="START-like_dom_sf"/>
</dbReference>
<sequence>MSQFSVFESTVTIHLPVHRVWELLTDWAAAPLWMHGIGSMHSDDPQLRVGTTLTYRVAGHERRYEVRDLIENRLLVLHTSQNPDGLSYRYDLKDDAGYTEVVLQVAIINPDLSVEECEELAGHVRESEEDKLDQLRMYAETAP</sequence>
<dbReference type="EMBL" id="WYDN01000027">
    <property type="protein sequence ID" value="NAZ17845.1"/>
    <property type="molecule type" value="Genomic_DNA"/>
</dbReference>
<dbReference type="InterPro" id="IPR019587">
    <property type="entry name" value="Polyketide_cyclase/dehydratase"/>
</dbReference>
<dbReference type="Proteomes" id="UP000252167">
    <property type="component" value="Unassembled WGS sequence"/>
</dbReference>
<evidence type="ECO:0000313" key="2">
    <source>
        <dbReference type="EMBL" id="RBM00011.1"/>
    </source>
</evidence>
<name>A0A365YBE2_9MICC</name>
<reference evidence="2 3" key="1">
    <citation type="submission" date="2018-01" db="EMBL/GenBank/DDBJ databases">
        <title>Glutamicibacter soli strain NHPC-3 Whole genome sequence and assembly.</title>
        <authorList>
            <person name="Choudhury P."/>
            <person name="Gupta D."/>
            <person name="Sengupta K."/>
            <person name="Jawed A."/>
            <person name="Sultana N."/>
            <person name="Saha P."/>
        </authorList>
    </citation>
    <scope>NUCLEOTIDE SEQUENCE [LARGE SCALE GENOMIC DNA]</scope>
    <source>
        <strain evidence="2 3">NHPC-3</strain>
    </source>
</reference>